<dbReference type="RefSeq" id="WP_012167156.1">
    <property type="nucleotide sequence ID" value="NC_009927.1"/>
</dbReference>
<proteinExistence type="predicted"/>
<dbReference type="KEGG" id="amr:AM1_B0289"/>
<geneLocation type="plasmid" evidence="1 2">
    <name>pREB2</name>
</geneLocation>
<dbReference type="HOGENOM" id="CLU_2821147_0_0_3"/>
<keyword evidence="2" id="KW-1185">Reference proteome</keyword>
<keyword evidence="1" id="KW-0614">Plasmid</keyword>
<sequence length="66" mass="7758">MDKFTPFKQSQIRAAKQALKQGLVERIERKTQALTLARYEDETMLHWSRLPKTTLKDFLDHGGIDR</sequence>
<name>A8ZLI1_ACAM1</name>
<dbReference type="Proteomes" id="UP000000268">
    <property type="component" value="Plasmid pREB2"/>
</dbReference>
<evidence type="ECO:0000313" key="2">
    <source>
        <dbReference type="Proteomes" id="UP000000268"/>
    </source>
</evidence>
<dbReference type="EMBL" id="CP000839">
    <property type="protein sequence ID" value="ABW32008.1"/>
    <property type="molecule type" value="Genomic_DNA"/>
</dbReference>
<reference evidence="1 2" key="1">
    <citation type="journal article" date="2008" name="Proc. Natl. Acad. Sci. U.S.A.">
        <title>Niche adaptation and genome expansion in the chlorophyll d-producing cyanobacterium Acaryochloris marina.</title>
        <authorList>
            <person name="Swingley W.D."/>
            <person name="Chen M."/>
            <person name="Cheung P.C."/>
            <person name="Conrad A.L."/>
            <person name="Dejesa L.C."/>
            <person name="Hao J."/>
            <person name="Honchak B.M."/>
            <person name="Karbach L.E."/>
            <person name="Kurdoglu A."/>
            <person name="Lahiri S."/>
            <person name="Mastrian S.D."/>
            <person name="Miyashita H."/>
            <person name="Page L."/>
            <person name="Ramakrishna P."/>
            <person name="Satoh S."/>
            <person name="Sattley W.M."/>
            <person name="Shimada Y."/>
            <person name="Taylor H.L."/>
            <person name="Tomo T."/>
            <person name="Tsuchiya T."/>
            <person name="Wang Z.T."/>
            <person name="Raymond J."/>
            <person name="Mimuro M."/>
            <person name="Blankenship R.E."/>
            <person name="Touchman J.W."/>
        </authorList>
    </citation>
    <scope>NUCLEOTIDE SEQUENCE [LARGE SCALE GENOMIC DNA]</scope>
    <source>
        <strain evidence="2">MBIC 11017</strain>
        <plasmid evidence="2">Plasmid pREB2</plasmid>
    </source>
</reference>
<dbReference type="AlphaFoldDB" id="A8ZLI1"/>
<gene>
    <name evidence="1" type="ordered locus">AM1_B0289</name>
</gene>
<protein>
    <submittedName>
        <fullName evidence="1">Uncharacterized protein</fullName>
    </submittedName>
</protein>
<organism evidence="1 2">
    <name type="scientific">Acaryochloris marina (strain MBIC 11017)</name>
    <dbReference type="NCBI Taxonomy" id="329726"/>
    <lineage>
        <taxon>Bacteria</taxon>
        <taxon>Bacillati</taxon>
        <taxon>Cyanobacteriota</taxon>
        <taxon>Cyanophyceae</taxon>
        <taxon>Acaryochloridales</taxon>
        <taxon>Acaryochloridaceae</taxon>
        <taxon>Acaryochloris</taxon>
    </lineage>
</organism>
<accession>A8ZLI1</accession>
<evidence type="ECO:0000313" key="1">
    <source>
        <dbReference type="EMBL" id="ABW32008.1"/>
    </source>
</evidence>